<dbReference type="EMBL" id="CDMZ01004872">
    <property type="protein sequence ID" value="CEM51186.1"/>
    <property type="molecule type" value="Genomic_DNA"/>
</dbReference>
<protein>
    <submittedName>
        <fullName evidence="1">Uncharacterized protein</fullName>
    </submittedName>
</protein>
<gene>
    <name evidence="1" type="ORF">Cvel_10453</name>
</gene>
<name>A0A0G4I2W9_9ALVE</name>
<proteinExistence type="predicted"/>
<reference evidence="1" key="1">
    <citation type="submission" date="2014-11" db="EMBL/GenBank/DDBJ databases">
        <authorList>
            <person name="Otto D Thomas"/>
            <person name="Naeem Raeece"/>
        </authorList>
    </citation>
    <scope>NUCLEOTIDE SEQUENCE</scope>
</reference>
<organism evidence="1">
    <name type="scientific">Chromera velia CCMP2878</name>
    <dbReference type="NCBI Taxonomy" id="1169474"/>
    <lineage>
        <taxon>Eukaryota</taxon>
        <taxon>Sar</taxon>
        <taxon>Alveolata</taxon>
        <taxon>Colpodellida</taxon>
        <taxon>Chromeraceae</taxon>
        <taxon>Chromera</taxon>
    </lineage>
</organism>
<sequence>MADTPLTDEQQGMIAEIYEHFASQRDGGMTIDGLKQLNQLTCGKEFPFEDLNQFNQAIGGLMPLAGGVMSAFDLAVAYKISCMQSPMQVHKDYAILAPTGRLKPCAYMSDSNVMAIMMVKEIFDAFAKNGVMDTEGAKEHWEITRGEKWPFQSLQAMKAARLLNFLKLEGGNLSLDDMLALYQTSGKGWDLVKDYKLLKEKYKIPGKVELA</sequence>
<evidence type="ECO:0000313" key="1">
    <source>
        <dbReference type="EMBL" id="CEM51186.1"/>
    </source>
</evidence>
<accession>A0A0G4I2W9</accession>
<dbReference type="VEuPathDB" id="CryptoDB:Cvel_10453"/>
<dbReference type="AlphaFoldDB" id="A0A0G4I2W9"/>